<evidence type="ECO:0000256" key="3">
    <source>
        <dbReference type="ARBA" id="ARBA00004496"/>
    </source>
</evidence>
<keyword evidence="7" id="KW-0963">Cytoplasm</keyword>
<comment type="similarity">
    <text evidence="4">Belongs to the sorting nexin family.</text>
</comment>
<dbReference type="PANTHER" id="PTHR47554">
    <property type="entry name" value="SORTING NEXIN MVP1"/>
    <property type="match status" value="1"/>
</dbReference>
<feature type="compositionally biased region" description="Low complexity" evidence="11">
    <location>
        <begin position="255"/>
        <end position="268"/>
    </location>
</feature>
<feature type="compositionally biased region" description="Basic and acidic residues" evidence="11">
    <location>
        <begin position="194"/>
        <end position="210"/>
    </location>
</feature>
<feature type="region of interest" description="Disordered" evidence="11">
    <location>
        <begin position="316"/>
        <end position="343"/>
    </location>
</feature>
<dbReference type="AlphaFoldDB" id="A0AB34L174"/>
<dbReference type="Pfam" id="PF19566">
    <property type="entry name" value="Snx8_BAR_dom"/>
    <property type="match status" value="1"/>
</dbReference>
<dbReference type="InterPro" id="IPR028662">
    <property type="entry name" value="SNX8/Mvp1"/>
</dbReference>
<evidence type="ECO:0000256" key="9">
    <source>
        <dbReference type="ARBA" id="ARBA00023136"/>
    </source>
</evidence>
<evidence type="ECO:0000256" key="8">
    <source>
        <dbReference type="ARBA" id="ARBA00022927"/>
    </source>
</evidence>
<dbReference type="InterPro" id="IPR035704">
    <property type="entry name" value="SNX8/Mvp1_PX"/>
</dbReference>
<dbReference type="InterPro" id="IPR001683">
    <property type="entry name" value="PX_dom"/>
</dbReference>
<dbReference type="SMART" id="SM00312">
    <property type="entry name" value="PX"/>
    <property type="match status" value="1"/>
</dbReference>
<evidence type="ECO:0000256" key="7">
    <source>
        <dbReference type="ARBA" id="ARBA00022490"/>
    </source>
</evidence>
<evidence type="ECO:0000256" key="11">
    <source>
        <dbReference type="SAM" id="MobiDB-lite"/>
    </source>
</evidence>
<dbReference type="InterPro" id="IPR036871">
    <property type="entry name" value="PX_dom_sf"/>
</dbReference>
<dbReference type="GO" id="GO:0016020">
    <property type="term" value="C:membrane"/>
    <property type="evidence" value="ECO:0007669"/>
    <property type="project" value="UniProtKB-SubCell"/>
</dbReference>
<dbReference type="CDD" id="cd07597">
    <property type="entry name" value="BAR_SNX8"/>
    <property type="match status" value="1"/>
</dbReference>
<proteinExistence type="inferred from homology"/>
<evidence type="ECO:0000256" key="6">
    <source>
        <dbReference type="ARBA" id="ARBA00022448"/>
    </source>
</evidence>
<dbReference type="PROSITE" id="PS50195">
    <property type="entry name" value="PX"/>
    <property type="match status" value="1"/>
</dbReference>
<evidence type="ECO:0000259" key="12">
    <source>
        <dbReference type="PROSITE" id="PS50195"/>
    </source>
</evidence>
<dbReference type="InterPro" id="IPR045734">
    <property type="entry name" value="Snx8_BAR_dom"/>
</dbReference>
<dbReference type="InterPro" id="IPR027267">
    <property type="entry name" value="AH/BAR_dom_sf"/>
</dbReference>
<comment type="function">
    <text evidence="1">Required for vacuolar protein sorting.</text>
</comment>
<evidence type="ECO:0000256" key="1">
    <source>
        <dbReference type="ARBA" id="ARBA00002474"/>
    </source>
</evidence>
<keyword evidence="9" id="KW-0472">Membrane</keyword>
<feature type="region of interest" description="Disordered" evidence="11">
    <location>
        <begin position="1"/>
        <end position="79"/>
    </location>
</feature>
<feature type="region of interest" description="Disordered" evidence="11">
    <location>
        <begin position="184"/>
        <end position="304"/>
    </location>
</feature>
<dbReference type="GO" id="GO:0006623">
    <property type="term" value="P:protein targeting to vacuole"/>
    <property type="evidence" value="ECO:0007669"/>
    <property type="project" value="TreeGrafter"/>
</dbReference>
<dbReference type="GO" id="GO:0005768">
    <property type="term" value="C:endosome"/>
    <property type="evidence" value="ECO:0007669"/>
    <property type="project" value="TreeGrafter"/>
</dbReference>
<evidence type="ECO:0000313" key="14">
    <source>
        <dbReference type="Proteomes" id="UP000803884"/>
    </source>
</evidence>
<name>A0AB34L174_9PEZI</name>
<keyword evidence="14" id="KW-1185">Reference proteome</keyword>
<dbReference type="GO" id="GO:0032266">
    <property type="term" value="F:phosphatidylinositol-3-phosphate binding"/>
    <property type="evidence" value="ECO:0007669"/>
    <property type="project" value="TreeGrafter"/>
</dbReference>
<accession>A0AB34L174</accession>
<comment type="caution">
    <text evidence="13">The sequence shown here is derived from an EMBL/GenBank/DDBJ whole genome shotgun (WGS) entry which is preliminary data.</text>
</comment>
<dbReference type="GO" id="GO:0005829">
    <property type="term" value="C:cytosol"/>
    <property type="evidence" value="ECO:0007669"/>
    <property type="project" value="GOC"/>
</dbReference>
<dbReference type="FunFam" id="1.20.1270.60:FF:000072">
    <property type="entry name" value="Sorting nexin MVP1"/>
    <property type="match status" value="1"/>
</dbReference>
<dbReference type="Proteomes" id="UP000803884">
    <property type="component" value="Unassembled WGS sequence"/>
</dbReference>
<dbReference type="Pfam" id="PF00787">
    <property type="entry name" value="PX"/>
    <property type="match status" value="1"/>
</dbReference>
<evidence type="ECO:0000313" key="13">
    <source>
        <dbReference type="EMBL" id="KAL1589946.1"/>
    </source>
</evidence>
<evidence type="ECO:0000256" key="10">
    <source>
        <dbReference type="ARBA" id="ARBA00072009"/>
    </source>
</evidence>
<comment type="subcellular location">
    <subcellularLocation>
        <location evidence="3">Cytoplasm</location>
    </subcellularLocation>
    <subcellularLocation>
        <location evidence="2">Membrane</location>
        <topology evidence="2">Peripheral membrane protein</topology>
        <orientation evidence="2">Cytoplasmic side</orientation>
    </subcellularLocation>
</comment>
<feature type="compositionally biased region" description="Polar residues" evidence="11">
    <location>
        <begin position="16"/>
        <end position="36"/>
    </location>
</feature>
<gene>
    <name evidence="13" type="ORF">WHR41_01126</name>
</gene>
<dbReference type="FunFam" id="3.30.1520.10:FF:000037">
    <property type="entry name" value="Sorting nexin mvp-1"/>
    <property type="match status" value="1"/>
</dbReference>
<dbReference type="RefSeq" id="XP_069233051.1">
    <property type="nucleotide sequence ID" value="XM_069369732.1"/>
</dbReference>
<protein>
    <recommendedName>
        <fullName evidence="5">Sorting nexin MVP1</fullName>
    </recommendedName>
    <alternativeName>
        <fullName evidence="10">Sorting nexin mvp1</fullName>
    </alternativeName>
</protein>
<dbReference type="Gene3D" id="3.30.1520.10">
    <property type="entry name" value="Phox-like domain"/>
    <property type="match status" value="1"/>
</dbReference>
<organism evidence="13 14">
    <name type="scientific">Cladosporium halotolerans</name>
    <dbReference type="NCBI Taxonomy" id="1052096"/>
    <lineage>
        <taxon>Eukaryota</taxon>
        <taxon>Fungi</taxon>
        <taxon>Dikarya</taxon>
        <taxon>Ascomycota</taxon>
        <taxon>Pezizomycotina</taxon>
        <taxon>Dothideomycetes</taxon>
        <taxon>Dothideomycetidae</taxon>
        <taxon>Cladosporiales</taxon>
        <taxon>Cladosporiaceae</taxon>
        <taxon>Cladosporium</taxon>
    </lineage>
</organism>
<dbReference type="EMBL" id="JAAQHG020000003">
    <property type="protein sequence ID" value="KAL1589946.1"/>
    <property type="molecule type" value="Genomic_DNA"/>
</dbReference>
<sequence>MSLFGDDYAGPPSRSGAKSSLFDDSSAPTNGTSNGAASKPPPSSSMFGDDDPQAAAAAAADGDDDASSPWAAFTPRKPTHRSGASVVRALLSDAEVPESYVEAWDALAAGRNGVEEAEARRVVIEGSGVRAEVGERIWSVVSGGGESRVLGRGQCWVLFALVGLAREGEEVGLDAVDERRGRLPELPPALEGLGAKKEVEAEQRRQEERPVTPVQQQQGAQRSPARERGAGRKPSFGFGESDPWASPEMHRGHAHANGAAVAQAPAPAMRTTSAFSSTAQGNGAGNGGGGYASQQTGVSEAGSSWGASNAYTAAGGSGGFGTTPEEGDGFGEGNGGAHNVQRAAGPRVTVPKGVEEVITIAMLEEKEGMFLFQHRNYEVASVRRNSKVIRRYSDFVWLLDCLHKRYPFRQLPLLPPKRMAINGNHIAADSLFIEKRRRGLVRFANALVRHPVLREEQLVVMFLTVPTELAVWRKQATISVQEEFIGRSLPPSLEDSLPQNLQDTFDTVRSGVRRSADLYINLCNLVERLCKRKEAIAAEYGRFGMNLTSITETTNDAFAIDQNDVPLLNEGIKATAKHLGTSQSLLEDEGRAWDEGVLEDLKSVRDGLVSLRDLFDRKDRLARDNIPQLEKRILQSENKLQGIKAKGDAAKPGEAEKVENSIVNDKQSIVNQHARGVFIKECVRDEIVFFQSTIWRISRAHQEWAQERVKYAELQADCWRGLVDGVEGMPLGD</sequence>
<dbReference type="SUPFAM" id="SSF64268">
    <property type="entry name" value="PX domain"/>
    <property type="match status" value="1"/>
</dbReference>
<dbReference type="GeneID" id="96002570"/>
<evidence type="ECO:0000256" key="4">
    <source>
        <dbReference type="ARBA" id="ARBA00010883"/>
    </source>
</evidence>
<dbReference type="GO" id="GO:0042147">
    <property type="term" value="P:retrograde transport, endosome to Golgi"/>
    <property type="evidence" value="ECO:0007669"/>
    <property type="project" value="InterPro"/>
</dbReference>
<keyword evidence="8" id="KW-0653">Protein transport</keyword>
<dbReference type="PANTHER" id="PTHR47554:SF1">
    <property type="entry name" value="SORTING NEXIN MVP1"/>
    <property type="match status" value="1"/>
</dbReference>
<dbReference type="Gene3D" id="1.20.1270.60">
    <property type="entry name" value="Arfaptin homology (AH) domain/BAR domain"/>
    <property type="match status" value="1"/>
</dbReference>
<feature type="domain" description="PX" evidence="12">
    <location>
        <begin position="355"/>
        <end position="469"/>
    </location>
</feature>
<evidence type="ECO:0000256" key="5">
    <source>
        <dbReference type="ARBA" id="ARBA00014268"/>
    </source>
</evidence>
<evidence type="ECO:0000256" key="2">
    <source>
        <dbReference type="ARBA" id="ARBA00004287"/>
    </source>
</evidence>
<reference evidence="13 14" key="1">
    <citation type="journal article" date="2020" name="Microbiol. Resour. Announc.">
        <title>Draft Genome Sequence of a Cladosporium Species Isolated from the Mesophotic Ascidian Didemnum maculosum.</title>
        <authorList>
            <person name="Gioti A."/>
            <person name="Siaperas R."/>
            <person name="Nikolaivits E."/>
            <person name="Le Goff G."/>
            <person name="Ouazzani J."/>
            <person name="Kotoulas G."/>
            <person name="Topakas E."/>
        </authorList>
    </citation>
    <scope>NUCLEOTIDE SEQUENCE [LARGE SCALE GENOMIC DNA]</scope>
    <source>
        <strain evidence="13 14">TM138-S3</strain>
    </source>
</reference>
<feature type="compositionally biased region" description="Gly residues" evidence="11">
    <location>
        <begin position="282"/>
        <end position="291"/>
    </location>
</feature>
<keyword evidence="6" id="KW-0813">Transport</keyword>
<dbReference type="CDD" id="cd06866">
    <property type="entry name" value="PX_SNX8_Mvp1p_like"/>
    <property type="match status" value="1"/>
</dbReference>